<organism evidence="2 3">
    <name type="scientific">Venustampulla echinocandica</name>
    <dbReference type="NCBI Taxonomy" id="2656787"/>
    <lineage>
        <taxon>Eukaryota</taxon>
        <taxon>Fungi</taxon>
        <taxon>Dikarya</taxon>
        <taxon>Ascomycota</taxon>
        <taxon>Pezizomycotina</taxon>
        <taxon>Leotiomycetes</taxon>
        <taxon>Helotiales</taxon>
        <taxon>Pleuroascaceae</taxon>
        <taxon>Venustampulla</taxon>
    </lineage>
</organism>
<dbReference type="STRING" id="2656787.A0A370TTY3"/>
<accession>A0A370TTY3</accession>
<feature type="domain" description="SET" evidence="1">
    <location>
        <begin position="27"/>
        <end position="177"/>
    </location>
</feature>
<dbReference type="RefSeq" id="XP_031871642.1">
    <property type="nucleotide sequence ID" value="XM_032011949.1"/>
</dbReference>
<protein>
    <recommendedName>
        <fullName evidence="1">SET domain-containing protein</fullName>
    </recommendedName>
</protein>
<dbReference type="CDD" id="cd20071">
    <property type="entry name" value="SET_SMYD"/>
    <property type="match status" value="1"/>
</dbReference>
<dbReference type="InterPro" id="IPR046341">
    <property type="entry name" value="SET_dom_sf"/>
</dbReference>
<dbReference type="InterPro" id="IPR001214">
    <property type="entry name" value="SET_dom"/>
</dbReference>
<dbReference type="PANTHER" id="PTHR47332">
    <property type="entry name" value="SET DOMAIN-CONTAINING PROTEIN 5"/>
    <property type="match status" value="1"/>
</dbReference>
<dbReference type="PANTHER" id="PTHR47332:SF2">
    <property type="entry name" value="SET-6"/>
    <property type="match status" value="1"/>
</dbReference>
<dbReference type="GeneID" id="43596175"/>
<keyword evidence="3" id="KW-1185">Reference proteome</keyword>
<dbReference type="Proteomes" id="UP000254866">
    <property type="component" value="Unassembled WGS sequence"/>
</dbReference>
<dbReference type="Pfam" id="PF00856">
    <property type="entry name" value="SET"/>
    <property type="match status" value="1"/>
</dbReference>
<gene>
    <name evidence="2" type="ORF">BP5553_03326</name>
</gene>
<dbReference type="InterPro" id="IPR053185">
    <property type="entry name" value="SET_domain_protein"/>
</dbReference>
<sequence length="315" mass="35266">MLAGVPGMAEEIQEEETLLKSPTTSPLTYEVKLSPGKGLGVFAVQHLHRGTKIIIEAPLVSVPVPKMVPGQGFRILDMISSLETAYEVLSPKQQEEFLGLHDFRFPSEQDQNRLLTIFRSNAYNTGDSKVGLFPKIARINHSCSPNSGNWWSEKTDRRVIYAARDIEKGEEITVSYIPLLKTTKDRQARLEQYGFICDCAACQSSESDKRRTKIWDLLETLELKFRSPSKKTSTNDKRAAKAIHLVEMVEDEGLTDYLARAFHVAAVLSQQSGQLNAALEWAIKELEIHQLAEKASDEALKTVALIESLGGRRRP</sequence>
<dbReference type="AlphaFoldDB" id="A0A370TTY3"/>
<reference evidence="2 3" key="1">
    <citation type="journal article" date="2018" name="IMA Fungus">
        <title>IMA Genome-F 9: Draft genome sequence of Annulohypoxylon stygium, Aspergillus mulundensis, Berkeleyomyces basicola (syn. Thielaviopsis basicola), Ceratocystis smalleyi, two Cercospora beticola strains, Coleophoma cylindrospora, Fusarium fracticaudum, Phialophora cf. hyalina, and Morchella septimelata.</title>
        <authorList>
            <person name="Wingfield B.D."/>
            <person name="Bills G.F."/>
            <person name="Dong Y."/>
            <person name="Huang W."/>
            <person name="Nel W.J."/>
            <person name="Swalarsk-Parry B.S."/>
            <person name="Vaghefi N."/>
            <person name="Wilken P.M."/>
            <person name="An Z."/>
            <person name="de Beer Z.W."/>
            <person name="De Vos L."/>
            <person name="Chen L."/>
            <person name="Duong T.A."/>
            <person name="Gao Y."/>
            <person name="Hammerbacher A."/>
            <person name="Kikkert J.R."/>
            <person name="Li Y."/>
            <person name="Li H."/>
            <person name="Li K."/>
            <person name="Li Q."/>
            <person name="Liu X."/>
            <person name="Ma X."/>
            <person name="Naidoo K."/>
            <person name="Pethybridge S.J."/>
            <person name="Sun J."/>
            <person name="Steenkamp E.T."/>
            <person name="van der Nest M.A."/>
            <person name="van Wyk S."/>
            <person name="Wingfield M.J."/>
            <person name="Xiong C."/>
            <person name="Yue Q."/>
            <person name="Zhang X."/>
        </authorList>
    </citation>
    <scope>NUCLEOTIDE SEQUENCE [LARGE SCALE GENOMIC DNA]</scope>
    <source>
        <strain evidence="2 3">BP 5553</strain>
    </source>
</reference>
<evidence type="ECO:0000313" key="2">
    <source>
        <dbReference type="EMBL" id="RDL38986.1"/>
    </source>
</evidence>
<comment type="caution">
    <text evidence="2">The sequence shown here is derived from an EMBL/GenBank/DDBJ whole genome shotgun (WGS) entry which is preliminary data.</text>
</comment>
<dbReference type="Gene3D" id="2.170.270.10">
    <property type="entry name" value="SET domain"/>
    <property type="match status" value="1"/>
</dbReference>
<dbReference type="SUPFAM" id="SSF82199">
    <property type="entry name" value="SET domain"/>
    <property type="match status" value="1"/>
</dbReference>
<dbReference type="PROSITE" id="PS50280">
    <property type="entry name" value="SET"/>
    <property type="match status" value="1"/>
</dbReference>
<dbReference type="OrthoDB" id="265717at2759"/>
<dbReference type="EMBL" id="NPIC01000002">
    <property type="protein sequence ID" value="RDL38986.1"/>
    <property type="molecule type" value="Genomic_DNA"/>
</dbReference>
<evidence type="ECO:0000259" key="1">
    <source>
        <dbReference type="PROSITE" id="PS50280"/>
    </source>
</evidence>
<proteinExistence type="predicted"/>
<dbReference type="SMART" id="SM00317">
    <property type="entry name" value="SET"/>
    <property type="match status" value="1"/>
</dbReference>
<evidence type="ECO:0000313" key="3">
    <source>
        <dbReference type="Proteomes" id="UP000254866"/>
    </source>
</evidence>
<name>A0A370TTY3_9HELO</name>